<evidence type="ECO:0000256" key="1">
    <source>
        <dbReference type="SAM" id="MobiDB-lite"/>
    </source>
</evidence>
<evidence type="ECO:0000313" key="2">
    <source>
        <dbReference type="EMBL" id="CAK9439549.1"/>
    </source>
</evidence>
<sequence length="480" mass="53074">MSKSEDVLDFLNSLPEVESKSTAADGTQTKNAKDENLFDFLDEIAQHEQQKPKKKLVPRSASAKPEESSASVSSASVATVTPASARPAKTTPPPSQQQQQPQAGDDSTDPTTGTSSSTTSEVEEKIGHVLHVAEEELGALESELSNPLASISSWWNREGGQRVSSLWGAITSNAEKLGEQTYQLASQTTNQINERSRSLDGEQLSHRLNSMFINISNQIKQGLIDDVDEVLNVLVVSDLYGFQYLPSVVEDNFQSVMEQVQGKIRVSVNEYNRHHENEARGDKVEMNMFYGKLIDGEKLALANLESAIKEYKKVEIEQENEQEKGNGKGKEHENEKENEDKLEKEHQNGNGDGSDEMLKSNIFISIQPISTGKLNEPSEPTLQSGPATTVIDTANADSFTFTVILHDITNEISITTRTQPFPLRWGLWLDGEPLVATDANAQVDDESVDPKEWVRDWIRQGIHLGLGVLAQEYVIKRMGI</sequence>
<dbReference type="RefSeq" id="XP_066830587.1">
    <property type="nucleotide sequence ID" value="XM_066973782.1"/>
</dbReference>
<protein>
    <recommendedName>
        <fullName evidence="4">Maintenance of telomere capping protein 1</fullName>
    </recommendedName>
</protein>
<reference evidence="2 3" key="1">
    <citation type="submission" date="2024-03" db="EMBL/GenBank/DDBJ databases">
        <authorList>
            <person name="Brejova B."/>
        </authorList>
    </citation>
    <scope>NUCLEOTIDE SEQUENCE [LARGE SCALE GENOMIC DNA]</scope>
    <source>
        <strain evidence="2 3">CBS 14171</strain>
    </source>
</reference>
<dbReference type="GeneID" id="92208845"/>
<dbReference type="Proteomes" id="UP001497383">
    <property type="component" value="Chromosome 4"/>
</dbReference>
<gene>
    <name evidence="2" type="ORF">LODBEIA_P36490</name>
</gene>
<accession>A0ABP0ZQE9</accession>
<feature type="compositionally biased region" description="Low complexity" evidence="1">
    <location>
        <begin position="96"/>
        <end position="120"/>
    </location>
</feature>
<dbReference type="EMBL" id="OZ022408">
    <property type="protein sequence ID" value="CAK9439549.1"/>
    <property type="molecule type" value="Genomic_DNA"/>
</dbReference>
<name>A0ABP0ZQE9_9ASCO</name>
<dbReference type="PANTHER" id="PTHR28265:SF1">
    <property type="entry name" value="MAINTENANCE OF TELOMERE CAPPING PROTEIN 1"/>
    <property type="match status" value="1"/>
</dbReference>
<feature type="region of interest" description="Disordered" evidence="1">
    <location>
        <begin position="18"/>
        <end position="123"/>
    </location>
</feature>
<evidence type="ECO:0000313" key="3">
    <source>
        <dbReference type="Proteomes" id="UP001497383"/>
    </source>
</evidence>
<feature type="compositionally biased region" description="Basic and acidic residues" evidence="1">
    <location>
        <begin position="317"/>
        <end position="347"/>
    </location>
</feature>
<evidence type="ECO:0008006" key="4">
    <source>
        <dbReference type="Google" id="ProtNLM"/>
    </source>
</evidence>
<feature type="compositionally biased region" description="Low complexity" evidence="1">
    <location>
        <begin position="60"/>
        <end position="85"/>
    </location>
</feature>
<proteinExistence type="predicted"/>
<feature type="compositionally biased region" description="Polar residues" evidence="1">
    <location>
        <begin position="20"/>
        <end position="30"/>
    </location>
</feature>
<dbReference type="Pfam" id="PF10310">
    <property type="entry name" value="DUF5427"/>
    <property type="match status" value="1"/>
</dbReference>
<dbReference type="PANTHER" id="PTHR28265">
    <property type="entry name" value="MAINTENANCE OF TELOMERE CAPPING PROTEIN 1"/>
    <property type="match status" value="1"/>
</dbReference>
<organism evidence="2 3">
    <name type="scientific">Lodderomyces beijingensis</name>
    <dbReference type="NCBI Taxonomy" id="1775926"/>
    <lineage>
        <taxon>Eukaryota</taxon>
        <taxon>Fungi</taxon>
        <taxon>Dikarya</taxon>
        <taxon>Ascomycota</taxon>
        <taxon>Saccharomycotina</taxon>
        <taxon>Pichiomycetes</taxon>
        <taxon>Debaryomycetaceae</taxon>
        <taxon>Candida/Lodderomyces clade</taxon>
        <taxon>Lodderomyces</taxon>
    </lineage>
</organism>
<feature type="region of interest" description="Disordered" evidence="1">
    <location>
        <begin position="317"/>
        <end position="357"/>
    </location>
</feature>
<dbReference type="InterPro" id="IPR018814">
    <property type="entry name" value="DUF5427"/>
</dbReference>
<keyword evidence="3" id="KW-1185">Reference proteome</keyword>